<dbReference type="PANTHER" id="PTHR47204:SF1">
    <property type="entry name" value="RIBONUCLEASE H2 SUBUNIT C"/>
    <property type="match status" value="1"/>
</dbReference>
<dbReference type="OrthoDB" id="6222486at2759"/>
<dbReference type="Proteomes" id="UP000799767">
    <property type="component" value="Unassembled WGS sequence"/>
</dbReference>
<reference evidence="2" key="1">
    <citation type="journal article" date="2020" name="Stud. Mycol.">
        <title>101 Dothideomycetes genomes: a test case for predicting lifestyles and emergence of pathogens.</title>
        <authorList>
            <person name="Haridas S."/>
            <person name="Albert R."/>
            <person name="Binder M."/>
            <person name="Bloem J."/>
            <person name="Labutti K."/>
            <person name="Salamov A."/>
            <person name="Andreopoulos B."/>
            <person name="Baker S."/>
            <person name="Barry K."/>
            <person name="Bills G."/>
            <person name="Bluhm B."/>
            <person name="Cannon C."/>
            <person name="Castanera R."/>
            <person name="Culley D."/>
            <person name="Daum C."/>
            <person name="Ezra D."/>
            <person name="Gonzalez J."/>
            <person name="Henrissat B."/>
            <person name="Kuo A."/>
            <person name="Liang C."/>
            <person name="Lipzen A."/>
            <person name="Lutzoni F."/>
            <person name="Magnuson J."/>
            <person name="Mondo S."/>
            <person name="Nolan M."/>
            <person name="Ohm R."/>
            <person name="Pangilinan J."/>
            <person name="Park H.-J."/>
            <person name="Ramirez L."/>
            <person name="Alfaro M."/>
            <person name="Sun H."/>
            <person name="Tritt A."/>
            <person name="Yoshinaga Y."/>
            <person name="Zwiers L.-H."/>
            <person name="Turgeon B."/>
            <person name="Goodwin S."/>
            <person name="Spatafora J."/>
            <person name="Crous P."/>
            <person name="Grigoriev I."/>
        </authorList>
    </citation>
    <scope>NUCLEOTIDE SEQUENCE</scope>
    <source>
        <strain evidence="2">CBS 113389</strain>
    </source>
</reference>
<feature type="region of interest" description="Disordered" evidence="1">
    <location>
        <begin position="30"/>
        <end position="61"/>
    </location>
</feature>
<evidence type="ECO:0000313" key="3">
    <source>
        <dbReference type="Proteomes" id="UP000799767"/>
    </source>
</evidence>
<sequence>MLSINAPSTTPKNLTPNLLPCAIKHNGPINASKRYWSPTTTTTSTNTTDSNDTSTTTSTSYFRGRKLQGRPVTLPSGYMGVILQKSNKALPASLKPPSAEALRRMEEDGDELGMGAGGSVDEPLEVKTLDTTAVFDGMMVWEHEGVAREEGEDVYVRGVREWIGLAEAMHSYDIPQDEHDR</sequence>
<dbReference type="GeneID" id="54477490"/>
<dbReference type="CDD" id="cd09271">
    <property type="entry name" value="RNase_H2-C"/>
    <property type="match status" value="1"/>
</dbReference>
<dbReference type="Pfam" id="PF08615">
    <property type="entry name" value="RNase_H2_suC"/>
    <property type="match status" value="1"/>
</dbReference>
<dbReference type="GO" id="GO:0006401">
    <property type="term" value="P:RNA catabolic process"/>
    <property type="evidence" value="ECO:0007669"/>
    <property type="project" value="InterPro"/>
</dbReference>
<dbReference type="PANTHER" id="PTHR47204">
    <property type="entry name" value="OS02G0168900 PROTEIN"/>
    <property type="match status" value="1"/>
</dbReference>
<name>A0A6A6Q9P9_9PEZI</name>
<keyword evidence="3" id="KW-1185">Reference proteome</keyword>
<gene>
    <name evidence="2" type="ORF">BDY17DRAFT_320637</name>
</gene>
<organism evidence="2 3">
    <name type="scientific">Neohortaea acidophila</name>
    <dbReference type="NCBI Taxonomy" id="245834"/>
    <lineage>
        <taxon>Eukaryota</taxon>
        <taxon>Fungi</taxon>
        <taxon>Dikarya</taxon>
        <taxon>Ascomycota</taxon>
        <taxon>Pezizomycotina</taxon>
        <taxon>Dothideomycetes</taxon>
        <taxon>Dothideomycetidae</taxon>
        <taxon>Mycosphaerellales</taxon>
        <taxon>Teratosphaeriaceae</taxon>
        <taxon>Neohortaea</taxon>
    </lineage>
</organism>
<dbReference type="EMBL" id="MU001631">
    <property type="protein sequence ID" value="KAF2488137.1"/>
    <property type="molecule type" value="Genomic_DNA"/>
</dbReference>
<feature type="compositionally biased region" description="Low complexity" evidence="1">
    <location>
        <begin position="39"/>
        <end position="60"/>
    </location>
</feature>
<dbReference type="Gene3D" id="2.40.128.680">
    <property type="match status" value="1"/>
</dbReference>
<dbReference type="AlphaFoldDB" id="A0A6A6Q9P9"/>
<accession>A0A6A6Q9P9</accession>
<protein>
    <submittedName>
        <fullName evidence="2">Ribonuclease H2, subunit C</fullName>
    </submittedName>
</protein>
<dbReference type="InterPro" id="IPR013924">
    <property type="entry name" value="RNase_H2_suC"/>
</dbReference>
<evidence type="ECO:0000313" key="2">
    <source>
        <dbReference type="EMBL" id="KAF2488137.1"/>
    </source>
</evidence>
<dbReference type="RefSeq" id="XP_033594706.1">
    <property type="nucleotide sequence ID" value="XM_033736488.1"/>
</dbReference>
<dbReference type="GO" id="GO:0032299">
    <property type="term" value="C:ribonuclease H2 complex"/>
    <property type="evidence" value="ECO:0007669"/>
    <property type="project" value="InterPro"/>
</dbReference>
<evidence type="ECO:0000256" key="1">
    <source>
        <dbReference type="SAM" id="MobiDB-lite"/>
    </source>
</evidence>
<proteinExistence type="predicted"/>